<evidence type="ECO:0000256" key="2">
    <source>
        <dbReference type="ARBA" id="ARBA00022827"/>
    </source>
</evidence>
<proteinExistence type="predicted"/>
<feature type="domain" description="FAD-binding PCMH-type" evidence="4">
    <location>
        <begin position="1"/>
        <end position="176"/>
    </location>
</feature>
<sequence>MKPAPFSYRRPTTLDEALTTYAGEPDAKVLAGGQSLIPLLSMRLAAPSMLIDINGIAELDRLEVDAAGVRFGANVRHARLLADVDAGRVQPLLAKALGYVAHPTIRNRGTTLGSIVHADASAEMPVVLALLDGTVTAASAAGTRTISARELFVGPLETSLRPGEIATDAYVPALAANTGVGFTEIARRHGDYALCGVAALVATDHTGAITAVRTGYLSVCDTPTVVDVSEVFMDGSFTDRAVDDAAELALGSLEPETDIHASADYRRQLARVLTTRAVREAHDDCLARRTGVSA</sequence>
<name>A0AA46TIZ4_9ACTN</name>
<dbReference type="SMART" id="SM01092">
    <property type="entry name" value="CO_deh_flav_C"/>
    <property type="match status" value="1"/>
</dbReference>
<dbReference type="SUPFAM" id="SSF55447">
    <property type="entry name" value="CO dehydrogenase flavoprotein C-terminal domain-like"/>
    <property type="match status" value="1"/>
</dbReference>
<gene>
    <name evidence="5" type="ORF">L0C25_03390</name>
</gene>
<accession>A0AA46TIZ4</accession>
<keyword evidence="2" id="KW-0274">FAD</keyword>
<evidence type="ECO:0000259" key="4">
    <source>
        <dbReference type="PROSITE" id="PS51387"/>
    </source>
</evidence>
<dbReference type="InterPro" id="IPR016169">
    <property type="entry name" value="FAD-bd_PCMH_sub2"/>
</dbReference>
<dbReference type="PROSITE" id="PS51387">
    <property type="entry name" value="FAD_PCMH"/>
    <property type="match status" value="1"/>
</dbReference>
<dbReference type="RefSeq" id="WP_271634981.1">
    <property type="nucleotide sequence ID" value="NZ_CP094970.1"/>
</dbReference>
<organism evidence="5 6">
    <name type="scientific">Solicola gregarius</name>
    <dbReference type="NCBI Taxonomy" id="2908642"/>
    <lineage>
        <taxon>Bacteria</taxon>
        <taxon>Bacillati</taxon>
        <taxon>Actinomycetota</taxon>
        <taxon>Actinomycetes</taxon>
        <taxon>Propionibacteriales</taxon>
        <taxon>Nocardioidaceae</taxon>
        <taxon>Solicola</taxon>
    </lineage>
</organism>
<dbReference type="InterPro" id="IPR005107">
    <property type="entry name" value="CO_DH_flav_C"/>
</dbReference>
<dbReference type="GO" id="GO:0016491">
    <property type="term" value="F:oxidoreductase activity"/>
    <property type="evidence" value="ECO:0007669"/>
    <property type="project" value="UniProtKB-KW"/>
</dbReference>
<dbReference type="Pfam" id="PF03450">
    <property type="entry name" value="CO_deh_flav_C"/>
    <property type="match status" value="1"/>
</dbReference>
<dbReference type="EMBL" id="CP094970">
    <property type="protein sequence ID" value="UYM06130.1"/>
    <property type="molecule type" value="Genomic_DNA"/>
</dbReference>
<dbReference type="SUPFAM" id="SSF56176">
    <property type="entry name" value="FAD-binding/transporter-associated domain-like"/>
    <property type="match status" value="1"/>
</dbReference>
<dbReference type="InterPro" id="IPR036683">
    <property type="entry name" value="CO_DH_flav_C_dom_sf"/>
</dbReference>
<evidence type="ECO:0000313" key="5">
    <source>
        <dbReference type="EMBL" id="UYM06130.1"/>
    </source>
</evidence>
<dbReference type="PANTHER" id="PTHR42659:SF2">
    <property type="entry name" value="XANTHINE DEHYDROGENASE SUBUNIT C-RELATED"/>
    <property type="match status" value="1"/>
</dbReference>
<evidence type="ECO:0000256" key="3">
    <source>
        <dbReference type="ARBA" id="ARBA00023002"/>
    </source>
</evidence>
<dbReference type="InterPro" id="IPR051312">
    <property type="entry name" value="Diverse_Substr_Oxidored"/>
</dbReference>
<protein>
    <submittedName>
        <fullName evidence="5">Xanthine dehydrogenase family protein subunit M</fullName>
    </submittedName>
</protein>
<reference evidence="5" key="1">
    <citation type="submission" date="2022-01" db="EMBL/GenBank/DDBJ databases">
        <title>Nocardioidaceae gen. sp. A5X3R13.</title>
        <authorList>
            <person name="Lopez Marin M.A."/>
            <person name="Uhlik O."/>
        </authorList>
    </citation>
    <scope>NUCLEOTIDE SEQUENCE</scope>
    <source>
        <strain evidence="5">A5X3R13</strain>
    </source>
</reference>
<dbReference type="Pfam" id="PF00941">
    <property type="entry name" value="FAD_binding_5"/>
    <property type="match status" value="1"/>
</dbReference>
<dbReference type="GO" id="GO:0071949">
    <property type="term" value="F:FAD binding"/>
    <property type="evidence" value="ECO:0007669"/>
    <property type="project" value="InterPro"/>
</dbReference>
<dbReference type="InterPro" id="IPR016166">
    <property type="entry name" value="FAD-bd_PCMH"/>
</dbReference>
<evidence type="ECO:0000256" key="1">
    <source>
        <dbReference type="ARBA" id="ARBA00022630"/>
    </source>
</evidence>
<dbReference type="KEGG" id="sgrg:L0C25_03390"/>
<dbReference type="Gene3D" id="3.30.465.10">
    <property type="match status" value="1"/>
</dbReference>
<keyword evidence="3" id="KW-0560">Oxidoreductase</keyword>
<dbReference type="Gene3D" id="3.30.390.50">
    <property type="entry name" value="CO dehydrogenase flavoprotein, C-terminal domain"/>
    <property type="match status" value="1"/>
</dbReference>
<dbReference type="AlphaFoldDB" id="A0AA46TIZ4"/>
<dbReference type="InterPro" id="IPR002346">
    <property type="entry name" value="Mopterin_DH_FAD-bd"/>
</dbReference>
<keyword evidence="1" id="KW-0285">Flavoprotein</keyword>
<dbReference type="InterPro" id="IPR036318">
    <property type="entry name" value="FAD-bd_PCMH-like_sf"/>
</dbReference>
<dbReference type="InterPro" id="IPR016167">
    <property type="entry name" value="FAD-bd_PCMH_sub1"/>
</dbReference>
<dbReference type="PANTHER" id="PTHR42659">
    <property type="entry name" value="XANTHINE DEHYDROGENASE SUBUNIT C-RELATED"/>
    <property type="match status" value="1"/>
</dbReference>
<dbReference type="Gene3D" id="3.30.43.10">
    <property type="entry name" value="Uridine Diphospho-n-acetylenolpyruvylglucosamine Reductase, domain 2"/>
    <property type="match status" value="1"/>
</dbReference>
<dbReference type="Proteomes" id="UP001164390">
    <property type="component" value="Chromosome"/>
</dbReference>
<keyword evidence="6" id="KW-1185">Reference proteome</keyword>
<evidence type="ECO:0000313" key="6">
    <source>
        <dbReference type="Proteomes" id="UP001164390"/>
    </source>
</evidence>